<keyword evidence="11" id="KW-0699">rRNA-binding</keyword>
<comment type="cofactor">
    <cofactor evidence="1">
        <name>Mg(2+)</name>
        <dbReference type="ChEBI" id="CHEBI:18420"/>
    </cofactor>
</comment>
<evidence type="ECO:0000256" key="11">
    <source>
        <dbReference type="ARBA" id="ARBA00022730"/>
    </source>
</evidence>
<evidence type="ECO:0000256" key="14">
    <source>
        <dbReference type="ARBA" id="ARBA00022842"/>
    </source>
</evidence>
<keyword evidence="6" id="KW-0698">rRNA processing</keyword>
<feature type="domain" description="S1 motif" evidence="16">
    <location>
        <begin position="39"/>
        <end position="146"/>
    </location>
</feature>
<keyword evidence="8" id="KW-0819">tRNA processing</keyword>
<dbReference type="InterPro" id="IPR012340">
    <property type="entry name" value="NA-bd_OB-fold"/>
</dbReference>
<name>A0A3B1CKQ0_9ZZZZ</name>
<dbReference type="AlphaFoldDB" id="A0A3B1CKQ0"/>
<dbReference type="GO" id="GO:0004519">
    <property type="term" value="F:endonuclease activity"/>
    <property type="evidence" value="ECO:0007669"/>
    <property type="project" value="UniProtKB-KW"/>
</dbReference>
<dbReference type="Gene3D" id="3.40.1260.20">
    <property type="entry name" value="Ribonuclease E, catalytic domain"/>
    <property type="match status" value="1"/>
</dbReference>
<evidence type="ECO:0000256" key="15">
    <source>
        <dbReference type="ARBA" id="ARBA00022884"/>
    </source>
</evidence>
<dbReference type="GO" id="GO:0006364">
    <property type="term" value="P:rRNA processing"/>
    <property type="evidence" value="ECO:0007669"/>
    <property type="project" value="UniProtKB-KW"/>
</dbReference>
<dbReference type="GO" id="GO:0019843">
    <property type="term" value="F:rRNA binding"/>
    <property type="evidence" value="ECO:0007669"/>
    <property type="project" value="UniProtKB-KW"/>
</dbReference>
<dbReference type="CDD" id="cd04453">
    <property type="entry name" value="S1_RNase_E"/>
    <property type="match status" value="1"/>
</dbReference>
<evidence type="ECO:0000256" key="13">
    <source>
        <dbReference type="ARBA" id="ARBA00022801"/>
    </source>
</evidence>
<keyword evidence="7" id="KW-0820">tRNA-binding</keyword>
<reference evidence="17" key="1">
    <citation type="submission" date="2018-06" db="EMBL/GenBank/DDBJ databases">
        <authorList>
            <person name="Zhirakovskaya E."/>
        </authorList>
    </citation>
    <scope>NUCLEOTIDE SEQUENCE</scope>
</reference>
<keyword evidence="5" id="KW-0963">Cytoplasm</keyword>
<comment type="subcellular location">
    <subcellularLocation>
        <location evidence="2">Cytoplasm</location>
    </subcellularLocation>
</comment>
<dbReference type="PROSITE" id="PS50126">
    <property type="entry name" value="S1"/>
    <property type="match status" value="1"/>
</dbReference>
<evidence type="ECO:0000256" key="10">
    <source>
        <dbReference type="ARBA" id="ARBA00022723"/>
    </source>
</evidence>
<sequence>MVSNIICNITSRERRVALIENGAIAELFLELTRDQNIVGNIYKGTVTKVLPGMQVAFVDIGLSKAGFLYVSDVDQSFNHMAGSLISGDEEMPGAECDEIDQDIQRHDHAQIENILQEGQEIMVQVSKDPIGTKGARITSYITLPGRYLVFMPTADQIGVSRRIEGEEEKKRLKEIMLNIKKNGSGYIVRTAAEGKEEGDLAHDVEFLARLWETISGQFSSASTPSLVYEDFGLIQKSIRDLYNSDIESIVIDDKDEFNSVVSFCQSYLPEVVSKLSYYEGEEPVFDRYGLEIEIERALHRKVWLRSGGYIVLDQTEALTTIDVNTGKFVGKHSLEETILITNLEAVKEIVYQLRLRNIGGIIIIDFIDMEKDENREKVYFSLDQALKNDRARVNILRISELGLVEMTRKRVRESLLQTLTTMCPYCEGRGVIKSSATVLYELYREIRRVARDLDSSRTMVCVVSPGVADLLFHEESYYLERLEQDLDMKLEIETDSMLHQERFAVKTRK</sequence>
<evidence type="ECO:0000256" key="6">
    <source>
        <dbReference type="ARBA" id="ARBA00022552"/>
    </source>
</evidence>
<dbReference type="PANTHER" id="PTHR30001">
    <property type="entry name" value="RIBONUCLEASE"/>
    <property type="match status" value="1"/>
</dbReference>
<evidence type="ECO:0000256" key="3">
    <source>
        <dbReference type="ARBA" id="ARBA00005663"/>
    </source>
</evidence>
<dbReference type="Pfam" id="PF10150">
    <property type="entry name" value="RNase_E_G"/>
    <property type="match status" value="1"/>
</dbReference>
<keyword evidence="12" id="KW-0255">Endonuclease</keyword>
<keyword evidence="13" id="KW-0378">Hydrolase</keyword>
<dbReference type="InterPro" id="IPR004659">
    <property type="entry name" value="RNase_E/G"/>
</dbReference>
<evidence type="ECO:0000256" key="1">
    <source>
        <dbReference type="ARBA" id="ARBA00001946"/>
    </source>
</evidence>
<evidence type="ECO:0000256" key="2">
    <source>
        <dbReference type="ARBA" id="ARBA00004496"/>
    </source>
</evidence>
<dbReference type="GO" id="GO:0016787">
    <property type="term" value="F:hydrolase activity"/>
    <property type="evidence" value="ECO:0007669"/>
    <property type="project" value="UniProtKB-KW"/>
</dbReference>
<keyword evidence="10" id="KW-0479">Metal-binding</keyword>
<keyword evidence="15" id="KW-0694">RNA-binding</keyword>
<evidence type="ECO:0000259" key="16">
    <source>
        <dbReference type="PROSITE" id="PS50126"/>
    </source>
</evidence>
<dbReference type="GO" id="GO:0046872">
    <property type="term" value="F:metal ion binding"/>
    <property type="evidence" value="ECO:0007669"/>
    <property type="project" value="UniProtKB-KW"/>
</dbReference>
<organism evidence="17">
    <name type="scientific">hydrothermal vent metagenome</name>
    <dbReference type="NCBI Taxonomy" id="652676"/>
    <lineage>
        <taxon>unclassified sequences</taxon>
        <taxon>metagenomes</taxon>
        <taxon>ecological metagenomes</taxon>
    </lineage>
</organism>
<dbReference type="SUPFAM" id="SSF50249">
    <property type="entry name" value="Nucleic acid-binding proteins"/>
    <property type="match status" value="1"/>
</dbReference>
<evidence type="ECO:0000256" key="4">
    <source>
        <dbReference type="ARBA" id="ARBA00017719"/>
    </source>
</evidence>
<dbReference type="Gene3D" id="2.40.50.140">
    <property type="entry name" value="Nucleic acid-binding proteins"/>
    <property type="match status" value="1"/>
</dbReference>
<dbReference type="PANTHER" id="PTHR30001:SF0">
    <property type="entry name" value="RIBONUCLEASE G"/>
    <property type="match status" value="1"/>
</dbReference>
<evidence type="ECO:0000256" key="7">
    <source>
        <dbReference type="ARBA" id="ARBA00022555"/>
    </source>
</evidence>
<dbReference type="GO" id="GO:0000049">
    <property type="term" value="F:tRNA binding"/>
    <property type="evidence" value="ECO:0007669"/>
    <property type="project" value="UniProtKB-KW"/>
</dbReference>
<dbReference type="GO" id="GO:0005737">
    <property type="term" value="C:cytoplasm"/>
    <property type="evidence" value="ECO:0007669"/>
    <property type="project" value="UniProtKB-SubCell"/>
</dbReference>
<proteinExistence type="inferred from homology"/>
<evidence type="ECO:0000256" key="9">
    <source>
        <dbReference type="ARBA" id="ARBA00022722"/>
    </source>
</evidence>
<dbReference type="GO" id="GO:0004540">
    <property type="term" value="F:RNA nuclease activity"/>
    <property type="evidence" value="ECO:0007669"/>
    <property type="project" value="InterPro"/>
</dbReference>
<dbReference type="SMART" id="SM00316">
    <property type="entry name" value="S1"/>
    <property type="match status" value="1"/>
</dbReference>
<dbReference type="NCBIfam" id="TIGR00757">
    <property type="entry name" value="RNaseEG"/>
    <property type="match status" value="1"/>
</dbReference>
<evidence type="ECO:0000256" key="5">
    <source>
        <dbReference type="ARBA" id="ARBA00022490"/>
    </source>
</evidence>
<dbReference type="InterPro" id="IPR003029">
    <property type="entry name" value="S1_domain"/>
</dbReference>
<dbReference type="GO" id="GO:0008033">
    <property type="term" value="P:tRNA processing"/>
    <property type="evidence" value="ECO:0007669"/>
    <property type="project" value="UniProtKB-KW"/>
</dbReference>
<accession>A0A3B1CKQ0</accession>
<gene>
    <name evidence="17" type="ORF">MNBD_NITROSPINAE02-652</name>
</gene>
<keyword evidence="9" id="KW-0540">Nuclease</keyword>
<dbReference type="EMBL" id="UOGE01000105">
    <property type="protein sequence ID" value="VAX25293.1"/>
    <property type="molecule type" value="Genomic_DNA"/>
</dbReference>
<evidence type="ECO:0000256" key="8">
    <source>
        <dbReference type="ARBA" id="ARBA00022694"/>
    </source>
</evidence>
<protein>
    <recommendedName>
        <fullName evidence="4">Ribonuclease G</fullName>
    </recommendedName>
</protein>
<keyword evidence="14" id="KW-0460">Magnesium</keyword>
<evidence type="ECO:0000256" key="12">
    <source>
        <dbReference type="ARBA" id="ARBA00022759"/>
    </source>
</evidence>
<dbReference type="Pfam" id="PF20833">
    <property type="entry name" value="RNase_E_G_Thio"/>
    <property type="match status" value="1"/>
</dbReference>
<dbReference type="InterPro" id="IPR048583">
    <property type="entry name" value="RNase_E_G_thioredoxin-like"/>
</dbReference>
<evidence type="ECO:0000313" key="17">
    <source>
        <dbReference type="EMBL" id="VAX25293.1"/>
    </source>
</evidence>
<comment type="similarity">
    <text evidence="3">Belongs to the RNase E/G family. RNase G subfamily.</text>
</comment>
<dbReference type="InterPro" id="IPR019307">
    <property type="entry name" value="RNA-bd_AU-1/RNase_E/G"/>
</dbReference>